<evidence type="ECO:0000313" key="2">
    <source>
        <dbReference type="Proteomes" id="UP000068382"/>
    </source>
</evidence>
<evidence type="ECO:0000313" key="1">
    <source>
        <dbReference type="EMBL" id="KUP94573.1"/>
    </source>
</evidence>
<keyword evidence="2" id="KW-1185">Reference proteome</keyword>
<protein>
    <recommendedName>
        <fullName evidence="3">TfoX N-terminal domain-containing protein</fullName>
    </recommendedName>
</protein>
<dbReference type="OrthoDB" id="963621at2"/>
<organism evidence="1 2">
    <name type="scientific">Tritonibacter horizontis</name>
    <dbReference type="NCBI Taxonomy" id="1768241"/>
    <lineage>
        <taxon>Bacteria</taxon>
        <taxon>Pseudomonadati</taxon>
        <taxon>Pseudomonadota</taxon>
        <taxon>Alphaproteobacteria</taxon>
        <taxon>Rhodobacterales</taxon>
        <taxon>Paracoccaceae</taxon>
        <taxon>Tritonibacter</taxon>
    </lineage>
</organism>
<dbReference type="AlphaFoldDB" id="A0A132C1X5"/>
<reference evidence="1 2" key="1">
    <citation type="submission" date="2015-12" db="EMBL/GenBank/DDBJ databases">
        <title>Genome sequence of the marine Rhodobacteraceae strain O3.65, Candidatus Tritonibacter horizontis.</title>
        <authorList>
            <person name="Poehlein A."/>
            <person name="Giebel H.A."/>
            <person name="Voget S."/>
            <person name="Brinkhoff T."/>
        </authorList>
    </citation>
    <scope>NUCLEOTIDE SEQUENCE [LARGE SCALE GENOMIC DNA]</scope>
    <source>
        <strain evidence="1 2">O3.65</strain>
    </source>
</reference>
<dbReference type="Proteomes" id="UP000068382">
    <property type="component" value="Unassembled WGS sequence"/>
</dbReference>
<name>A0A132C1X5_9RHOB</name>
<accession>A0A132C1X5</accession>
<proteinExistence type="predicted"/>
<dbReference type="EMBL" id="LPUY01000012">
    <property type="protein sequence ID" value="KUP94573.1"/>
    <property type="molecule type" value="Genomic_DNA"/>
</dbReference>
<evidence type="ECO:0008006" key="3">
    <source>
        <dbReference type="Google" id="ProtNLM"/>
    </source>
</evidence>
<sequence length="117" mass="13162">MQGETTISDPEQAWQDLVLTMMSRHAGMARGQMMSADALLCREKVFAFFSKRGGGVGLGARVGRDADIDAFGISDWQHLAPFKTKPPMKDWIVIGIRDHARWHEIAEFAYRTAIERP</sequence>
<gene>
    <name evidence="1" type="ORF">TRIHO_04990</name>
</gene>
<comment type="caution">
    <text evidence="1">The sequence shown here is derived from an EMBL/GenBank/DDBJ whole genome shotgun (WGS) entry which is preliminary data.</text>
</comment>